<accession>A0A8H4RV81</accession>
<dbReference type="OrthoDB" id="191139at2759"/>
<evidence type="ECO:0000256" key="3">
    <source>
        <dbReference type="ARBA" id="ARBA00023002"/>
    </source>
</evidence>
<dbReference type="EMBL" id="JAAMPI010000085">
    <property type="protein sequence ID" value="KAF4636048.1"/>
    <property type="molecule type" value="Genomic_DNA"/>
</dbReference>
<name>A0A8H4RV81_9HELO</name>
<dbReference type="Pfam" id="PF00106">
    <property type="entry name" value="adh_short"/>
    <property type="match status" value="1"/>
</dbReference>
<comment type="caution">
    <text evidence="4">The sequence shown here is derived from an EMBL/GenBank/DDBJ whole genome shotgun (WGS) entry which is preliminary data.</text>
</comment>
<keyword evidence="3" id="KW-0560">Oxidoreductase</keyword>
<keyword evidence="5" id="KW-1185">Reference proteome</keyword>
<evidence type="ECO:0000256" key="1">
    <source>
        <dbReference type="ARBA" id="ARBA00006484"/>
    </source>
</evidence>
<dbReference type="InterPro" id="IPR036291">
    <property type="entry name" value="NAD(P)-bd_dom_sf"/>
</dbReference>
<organism evidence="4 5">
    <name type="scientific">Cudoniella acicularis</name>
    <dbReference type="NCBI Taxonomy" id="354080"/>
    <lineage>
        <taxon>Eukaryota</taxon>
        <taxon>Fungi</taxon>
        <taxon>Dikarya</taxon>
        <taxon>Ascomycota</taxon>
        <taxon>Pezizomycotina</taxon>
        <taxon>Leotiomycetes</taxon>
        <taxon>Helotiales</taxon>
        <taxon>Tricladiaceae</taxon>
        <taxon>Cudoniella</taxon>
    </lineage>
</organism>
<dbReference type="InterPro" id="IPR002347">
    <property type="entry name" value="SDR_fam"/>
</dbReference>
<keyword evidence="2" id="KW-0521">NADP</keyword>
<proteinExistence type="inferred from homology"/>
<dbReference type="Proteomes" id="UP000566819">
    <property type="component" value="Unassembled WGS sequence"/>
</dbReference>
<evidence type="ECO:0008006" key="6">
    <source>
        <dbReference type="Google" id="ProtNLM"/>
    </source>
</evidence>
<dbReference type="PANTHER" id="PTHR24320:SF282">
    <property type="entry name" value="WW DOMAIN-CONTAINING OXIDOREDUCTASE"/>
    <property type="match status" value="1"/>
</dbReference>
<evidence type="ECO:0000256" key="2">
    <source>
        <dbReference type="ARBA" id="ARBA00022857"/>
    </source>
</evidence>
<dbReference type="GO" id="GO:0016491">
    <property type="term" value="F:oxidoreductase activity"/>
    <property type="evidence" value="ECO:0007669"/>
    <property type="project" value="UniProtKB-KW"/>
</dbReference>
<evidence type="ECO:0000313" key="5">
    <source>
        <dbReference type="Proteomes" id="UP000566819"/>
    </source>
</evidence>
<dbReference type="AlphaFoldDB" id="A0A8H4RV81"/>
<sequence length="409" mass="44073">MTFHPDTLPDLKGKVFIVTGGNSGIGYYTVAHLAEHGAHVYMCARSPEKGTAAIANIKKMHPSANIDLLQMDLMDLTSVVAAAKHFLTLETALHGLVNNAGIMATPFEMTKDGHEAQWQTNYLAHWVLTEHLLPLMLRTAKTLPPGSVRIVNLTSSGHLGAPKGGINFKDLSLEDSGPWPRYGQSKLANILHTKTLHKTYGPDSPSVRNGEGEIWVSSVHPGLVETNLATSVGESGSGMMSVFSVLRMFGLIWPADKGSWTSLFCAASRDMKAEQSGTYFEIFRRFGEPRWQSGAAKDEKLAERLEEWTGEVMRKEGWAIRPTVNRTPANALSRVAPLVSLGLAELEVVVPVVDGSEAAVGGTDEADEEAEGADDAVGVEAVAPEAEAEAEDAFLMSMVKAEVDNIAKL</sequence>
<dbReference type="PRINTS" id="PR00081">
    <property type="entry name" value="GDHRDH"/>
</dbReference>
<gene>
    <name evidence="4" type="ORF">G7Y89_g2038</name>
</gene>
<dbReference type="SUPFAM" id="SSF51735">
    <property type="entry name" value="NAD(P)-binding Rossmann-fold domains"/>
    <property type="match status" value="1"/>
</dbReference>
<evidence type="ECO:0000313" key="4">
    <source>
        <dbReference type="EMBL" id="KAF4636048.1"/>
    </source>
</evidence>
<protein>
    <recommendedName>
        <fullName evidence="6">NAD(P)-binding protein</fullName>
    </recommendedName>
</protein>
<dbReference type="Gene3D" id="3.40.50.720">
    <property type="entry name" value="NAD(P)-binding Rossmann-like Domain"/>
    <property type="match status" value="1"/>
</dbReference>
<reference evidence="4 5" key="1">
    <citation type="submission" date="2020-03" db="EMBL/GenBank/DDBJ databases">
        <title>Draft Genome Sequence of Cudoniella acicularis.</title>
        <authorList>
            <person name="Buettner E."/>
            <person name="Kellner H."/>
        </authorList>
    </citation>
    <scope>NUCLEOTIDE SEQUENCE [LARGE SCALE GENOMIC DNA]</scope>
    <source>
        <strain evidence="4 5">DSM 108380</strain>
    </source>
</reference>
<comment type="similarity">
    <text evidence="1">Belongs to the short-chain dehydrogenases/reductases (SDR) family.</text>
</comment>
<dbReference type="PANTHER" id="PTHR24320">
    <property type="entry name" value="RETINOL DEHYDROGENASE"/>
    <property type="match status" value="1"/>
</dbReference>